<dbReference type="PANTHER" id="PTHR34142">
    <property type="entry name" value="ENDO-BETA-1,4-GLUCANASE A"/>
    <property type="match status" value="1"/>
</dbReference>
<evidence type="ECO:0000256" key="1">
    <source>
        <dbReference type="ARBA" id="ARBA00000966"/>
    </source>
</evidence>
<dbReference type="EC" id="3.2.1.4" evidence="3"/>
<evidence type="ECO:0000313" key="10">
    <source>
        <dbReference type="Proteomes" id="UP000076532"/>
    </source>
</evidence>
<dbReference type="GO" id="GO:0008810">
    <property type="term" value="F:cellulase activity"/>
    <property type="evidence" value="ECO:0007669"/>
    <property type="project" value="UniProtKB-EC"/>
</dbReference>
<sequence>MKCIAISLLFAAAAVNALPRNTRTSNAIGPLGGVNMAGYDFGAGVIPPVGQYAHFAAQGVNIFRIPFSWNLMTPTLGGSIDGTWFSTFDKTVQAALSSSTSPYVILDLHNYARWNGGIIGQGGPTNAQFANVWSQIAKKYASQSKIIFGIMNEPHDIPSIPDWAASVQAAVKVPLPSPDLAALTDPAGGTSQLIFDVHQYLDSNGSGSSTECVKDNVDVLTTLVAWLKSIGNRQALLSETGGGSTASCEKYLDSELAYVKANSEYIVGFTVWAAGSFDTTYNLTVTPNANGSDQPIWTDAVVPNLP</sequence>
<dbReference type="PROSITE" id="PS00659">
    <property type="entry name" value="GLYCOSYL_HYDROL_F5"/>
    <property type="match status" value="1"/>
</dbReference>
<dbReference type="Proteomes" id="UP000076532">
    <property type="component" value="Unassembled WGS sequence"/>
</dbReference>
<evidence type="ECO:0000256" key="3">
    <source>
        <dbReference type="ARBA" id="ARBA00012601"/>
    </source>
</evidence>
<dbReference type="Gene3D" id="3.20.20.80">
    <property type="entry name" value="Glycosidases"/>
    <property type="match status" value="2"/>
</dbReference>
<organism evidence="9 10">
    <name type="scientific">Athelia psychrophila</name>
    <dbReference type="NCBI Taxonomy" id="1759441"/>
    <lineage>
        <taxon>Eukaryota</taxon>
        <taxon>Fungi</taxon>
        <taxon>Dikarya</taxon>
        <taxon>Basidiomycota</taxon>
        <taxon>Agaricomycotina</taxon>
        <taxon>Agaricomycetes</taxon>
        <taxon>Agaricomycetidae</taxon>
        <taxon>Atheliales</taxon>
        <taxon>Atheliaceae</taxon>
        <taxon>Athelia</taxon>
    </lineage>
</organism>
<dbReference type="Pfam" id="PF00150">
    <property type="entry name" value="Cellulase"/>
    <property type="match status" value="1"/>
</dbReference>
<evidence type="ECO:0000313" key="9">
    <source>
        <dbReference type="EMBL" id="KZP20628.1"/>
    </source>
</evidence>
<name>A0A166J9C1_9AGAM</name>
<dbReference type="SUPFAM" id="SSF51445">
    <property type="entry name" value="(Trans)glycosidases"/>
    <property type="match status" value="1"/>
</dbReference>
<feature type="domain" description="Glycoside hydrolase family 5" evidence="8">
    <location>
        <begin position="54"/>
        <end position="171"/>
    </location>
</feature>
<comment type="catalytic activity">
    <reaction evidence="1">
        <text>Endohydrolysis of (1-&gt;4)-beta-D-glucosidic linkages in cellulose, lichenin and cereal beta-D-glucans.</text>
        <dbReference type="EC" id="3.2.1.4"/>
    </reaction>
</comment>
<dbReference type="OrthoDB" id="5823761at2759"/>
<evidence type="ECO:0000256" key="6">
    <source>
        <dbReference type="RuleBase" id="RU361153"/>
    </source>
</evidence>
<reference evidence="9 10" key="1">
    <citation type="journal article" date="2016" name="Mol. Biol. Evol.">
        <title>Comparative Genomics of Early-Diverging Mushroom-Forming Fungi Provides Insights into the Origins of Lignocellulose Decay Capabilities.</title>
        <authorList>
            <person name="Nagy L.G."/>
            <person name="Riley R."/>
            <person name="Tritt A."/>
            <person name="Adam C."/>
            <person name="Daum C."/>
            <person name="Floudas D."/>
            <person name="Sun H."/>
            <person name="Yadav J.S."/>
            <person name="Pangilinan J."/>
            <person name="Larsson K.H."/>
            <person name="Matsuura K."/>
            <person name="Barry K."/>
            <person name="Labutti K."/>
            <person name="Kuo R."/>
            <person name="Ohm R.A."/>
            <person name="Bhattacharya S.S."/>
            <person name="Shirouzu T."/>
            <person name="Yoshinaga Y."/>
            <person name="Martin F.M."/>
            <person name="Grigoriev I.V."/>
            <person name="Hibbett D.S."/>
        </authorList>
    </citation>
    <scope>NUCLEOTIDE SEQUENCE [LARGE SCALE GENOMIC DNA]</scope>
    <source>
        <strain evidence="9 10">CBS 109695</strain>
    </source>
</reference>
<evidence type="ECO:0000256" key="7">
    <source>
        <dbReference type="SAM" id="SignalP"/>
    </source>
</evidence>
<dbReference type="InterPro" id="IPR001547">
    <property type="entry name" value="Glyco_hydro_5"/>
</dbReference>
<evidence type="ECO:0000256" key="4">
    <source>
        <dbReference type="ARBA" id="ARBA00022801"/>
    </source>
</evidence>
<feature type="chain" id="PRO_5007875726" description="cellulase" evidence="7">
    <location>
        <begin position="18"/>
        <end position="306"/>
    </location>
</feature>
<dbReference type="InterPro" id="IPR017853">
    <property type="entry name" value="GH"/>
</dbReference>
<evidence type="ECO:0000259" key="8">
    <source>
        <dbReference type="Pfam" id="PF00150"/>
    </source>
</evidence>
<proteinExistence type="inferred from homology"/>
<dbReference type="STRING" id="436010.A0A166J9C1"/>
<keyword evidence="4 6" id="KW-0378">Hydrolase</keyword>
<dbReference type="PANTHER" id="PTHR34142:SF5">
    <property type="entry name" value="CBM1 DOMAIN-CONTAINING PROTEIN"/>
    <property type="match status" value="1"/>
</dbReference>
<gene>
    <name evidence="9" type="ORF">FIBSPDRAFT_1044681</name>
</gene>
<evidence type="ECO:0000256" key="5">
    <source>
        <dbReference type="ARBA" id="ARBA00023295"/>
    </source>
</evidence>
<evidence type="ECO:0000256" key="2">
    <source>
        <dbReference type="ARBA" id="ARBA00005641"/>
    </source>
</evidence>
<dbReference type="InterPro" id="IPR018087">
    <property type="entry name" value="Glyco_hydro_5_CS"/>
</dbReference>
<dbReference type="AlphaFoldDB" id="A0A166J9C1"/>
<keyword evidence="10" id="KW-1185">Reference proteome</keyword>
<keyword evidence="5 6" id="KW-0326">Glycosidase</keyword>
<dbReference type="GO" id="GO:0009251">
    <property type="term" value="P:glucan catabolic process"/>
    <property type="evidence" value="ECO:0007669"/>
    <property type="project" value="TreeGrafter"/>
</dbReference>
<accession>A0A166J9C1</accession>
<dbReference type="EMBL" id="KV417553">
    <property type="protein sequence ID" value="KZP20628.1"/>
    <property type="molecule type" value="Genomic_DNA"/>
</dbReference>
<keyword evidence="7" id="KW-0732">Signal</keyword>
<feature type="signal peptide" evidence="7">
    <location>
        <begin position="1"/>
        <end position="17"/>
    </location>
</feature>
<protein>
    <recommendedName>
        <fullName evidence="3">cellulase</fullName>
        <ecNumber evidence="3">3.2.1.4</ecNumber>
    </recommendedName>
</protein>
<comment type="similarity">
    <text evidence="2 6">Belongs to the glycosyl hydrolase 5 (cellulase A) family.</text>
</comment>